<dbReference type="PANTHER" id="PTHR30137">
    <property type="entry name" value="LUCIFERASE-LIKE MONOOXYGENASE"/>
    <property type="match status" value="1"/>
</dbReference>
<proteinExistence type="inferred from homology"/>
<dbReference type="EMBL" id="FOEF01000003">
    <property type="protein sequence ID" value="SEO97923.1"/>
    <property type="molecule type" value="Genomic_DNA"/>
</dbReference>
<dbReference type="Proteomes" id="UP000198582">
    <property type="component" value="Unassembled WGS sequence"/>
</dbReference>
<evidence type="ECO:0000256" key="1">
    <source>
        <dbReference type="ARBA" id="ARBA00010426"/>
    </source>
</evidence>
<gene>
    <name evidence="6" type="ORF">SAMN04489732_10360</name>
</gene>
<dbReference type="STRING" id="394193.SAMN04489732_10360"/>
<evidence type="ECO:0000313" key="7">
    <source>
        <dbReference type="Proteomes" id="UP000198582"/>
    </source>
</evidence>
<dbReference type="SUPFAM" id="SSF51679">
    <property type="entry name" value="Bacterial luciferase-like"/>
    <property type="match status" value="1"/>
</dbReference>
<name>A0A1H8U512_9PSEU</name>
<protein>
    <submittedName>
        <fullName evidence="6">Flavin-dependent oxidoreductase, luciferase family (Includes alkanesulfonate monooxygenase SsuD and methylene tetrahydromethanopterin reductase)</fullName>
    </submittedName>
</protein>
<dbReference type="PANTHER" id="PTHR30137:SF16">
    <property type="entry name" value="BLL0895 PROTEIN"/>
    <property type="match status" value="1"/>
</dbReference>
<organism evidence="6 7">
    <name type="scientific">Amycolatopsis saalfeldensis</name>
    <dbReference type="NCBI Taxonomy" id="394193"/>
    <lineage>
        <taxon>Bacteria</taxon>
        <taxon>Bacillati</taxon>
        <taxon>Actinomycetota</taxon>
        <taxon>Actinomycetes</taxon>
        <taxon>Pseudonocardiales</taxon>
        <taxon>Pseudonocardiaceae</taxon>
        <taxon>Amycolatopsis</taxon>
    </lineage>
</organism>
<dbReference type="Pfam" id="PF00296">
    <property type="entry name" value="Bac_luciferase"/>
    <property type="match status" value="1"/>
</dbReference>
<feature type="domain" description="Luciferase-like" evidence="5">
    <location>
        <begin position="13"/>
        <end position="321"/>
    </location>
</feature>
<dbReference type="GO" id="GO:0016705">
    <property type="term" value="F:oxidoreductase activity, acting on paired donors, with incorporation or reduction of molecular oxygen"/>
    <property type="evidence" value="ECO:0007669"/>
    <property type="project" value="InterPro"/>
</dbReference>
<evidence type="ECO:0000256" key="4">
    <source>
        <dbReference type="ARBA" id="ARBA00023033"/>
    </source>
</evidence>
<keyword evidence="4 6" id="KW-0503">Monooxygenase</keyword>
<evidence type="ECO:0000256" key="2">
    <source>
        <dbReference type="ARBA" id="ARBA00022630"/>
    </source>
</evidence>
<sequence length="368" mass="41301">MDSGLIHIPYMRPERTSRQTFEWALENARQADQAGLTEFMVAEHATQKWECIPTPELVIAAAAMETERIKFAPMAHLLPHHHPADLAIQVGWLSQILEGRYFLGVGAGAYPQASYLHGITDLSANPARVRESLEIMEKIWKREPFFHEGEFWSAGYPEEADDGEGHDDHKLADFSPWGGKLDIAVTGLSVNSPSIRFAGERGFMPVSIYSGSSILKTHWETYEKAALENGHTPDRSKYHVSQTVFVAETDKEAKKLAMEGGVGYAFERYLWPIWKRFGMLEGYIKDAGAQPSDVDLEWICDNVWVVGSPETVIEKLNKLYEFTGGWGTLQVESHDYLDDPSPWFQSLRLIAQEVAPKIQLPFSSSAAG</sequence>
<dbReference type="AlphaFoldDB" id="A0A1H8U512"/>
<keyword evidence="7" id="KW-1185">Reference proteome</keyword>
<dbReference type="InterPro" id="IPR036661">
    <property type="entry name" value="Luciferase-like_sf"/>
</dbReference>
<dbReference type="OrthoDB" id="5241801at2"/>
<evidence type="ECO:0000259" key="5">
    <source>
        <dbReference type="Pfam" id="PF00296"/>
    </source>
</evidence>
<reference evidence="6 7" key="1">
    <citation type="submission" date="2016-10" db="EMBL/GenBank/DDBJ databases">
        <authorList>
            <person name="de Groot N.N."/>
        </authorList>
    </citation>
    <scope>NUCLEOTIDE SEQUENCE [LARGE SCALE GENOMIC DNA]</scope>
    <source>
        <strain evidence="6 7">DSM 44993</strain>
    </source>
</reference>
<keyword evidence="2" id="KW-0285">Flavoprotein</keyword>
<dbReference type="InterPro" id="IPR011251">
    <property type="entry name" value="Luciferase-like_dom"/>
</dbReference>
<keyword evidence="3" id="KW-0560">Oxidoreductase</keyword>
<dbReference type="Gene3D" id="3.20.20.30">
    <property type="entry name" value="Luciferase-like domain"/>
    <property type="match status" value="1"/>
</dbReference>
<comment type="similarity">
    <text evidence="1">Belongs to the bacterial luciferase oxidoreductase family.</text>
</comment>
<evidence type="ECO:0000256" key="3">
    <source>
        <dbReference type="ARBA" id="ARBA00023002"/>
    </source>
</evidence>
<dbReference type="InterPro" id="IPR050766">
    <property type="entry name" value="Bact_Lucif_Oxidored"/>
</dbReference>
<accession>A0A1H8U512</accession>
<dbReference type="GO" id="GO:0004497">
    <property type="term" value="F:monooxygenase activity"/>
    <property type="evidence" value="ECO:0007669"/>
    <property type="project" value="UniProtKB-KW"/>
</dbReference>
<evidence type="ECO:0000313" key="6">
    <source>
        <dbReference type="EMBL" id="SEO97923.1"/>
    </source>
</evidence>
<dbReference type="GO" id="GO:0005829">
    <property type="term" value="C:cytosol"/>
    <property type="evidence" value="ECO:0007669"/>
    <property type="project" value="TreeGrafter"/>
</dbReference>
<dbReference type="RefSeq" id="WP_091614859.1">
    <property type="nucleotide sequence ID" value="NZ_FOEF01000003.1"/>
</dbReference>